<name>A0A9D4JGB2_DREPO</name>
<evidence type="ECO:0000313" key="2">
    <source>
        <dbReference type="Proteomes" id="UP000828390"/>
    </source>
</evidence>
<gene>
    <name evidence="1" type="ORF">DPMN_137301</name>
</gene>
<reference evidence="1" key="2">
    <citation type="submission" date="2020-11" db="EMBL/GenBank/DDBJ databases">
        <authorList>
            <person name="McCartney M.A."/>
            <person name="Auch B."/>
            <person name="Kono T."/>
            <person name="Mallez S."/>
            <person name="Becker A."/>
            <person name="Gohl D.M."/>
            <person name="Silverstein K.A.T."/>
            <person name="Koren S."/>
            <person name="Bechman K.B."/>
            <person name="Herman A."/>
            <person name="Abrahante J.E."/>
            <person name="Garbe J."/>
        </authorList>
    </citation>
    <scope>NUCLEOTIDE SEQUENCE</scope>
    <source>
        <strain evidence="1">Duluth1</strain>
        <tissue evidence="1">Whole animal</tissue>
    </source>
</reference>
<proteinExistence type="predicted"/>
<dbReference type="AlphaFoldDB" id="A0A9D4JGB2"/>
<protein>
    <submittedName>
        <fullName evidence="1">Uncharacterized protein</fullName>
    </submittedName>
</protein>
<keyword evidence="2" id="KW-1185">Reference proteome</keyword>
<evidence type="ECO:0000313" key="1">
    <source>
        <dbReference type="EMBL" id="KAH3808939.1"/>
    </source>
</evidence>
<accession>A0A9D4JGB2</accession>
<reference evidence="1" key="1">
    <citation type="journal article" date="2019" name="bioRxiv">
        <title>The Genome of the Zebra Mussel, Dreissena polymorpha: A Resource for Invasive Species Research.</title>
        <authorList>
            <person name="McCartney M.A."/>
            <person name="Auch B."/>
            <person name="Kono T."/>
            <person name="Mallez S."/>
            <person name="Zhang Y."/>
            <person name="Obille A."/>
            <person name="Becker A."/>
            <person name="Abrahante J.E."/>
            <person name="Garbe J."/>
            <person name="Badalamenti J.P."/>
            <person name="Herman A."/>
            <person name="Mangelson H."/>
            <person name="Liachko I."/>
            <person name="Sullivan S."/>
            <person name="Sone E.D."/>
            <person name="Koren S."/>
            <person name="Silverstein K.A.T."/>
            <person name="Beckman K.B."/>
            <person name="Gohl D.M."/>
        </authorList>
    </citation>
    <scope>NUCLEOTIDE SEQUENCE</scope>
    <source>
        <strain evidence="1">Duluth1</strain>
        <tissue evidence="1">Whole animal</tissue>
    </source>
</reference>
<sequence>MSDIRTSFYFRRPYFLRGTYGAPFRFFNSGTVTGQPRFESLWSWLYGKSMRELLVCASKEPQILSELVHIFRLSVVPEVRPADLRIGYI</sequence>
<organism evidence="1 2">
    <name type="scientific">Dreissena polymorpha</name>
    <name type="common">Zebra mussel</name>
    <name type="synonym">Mytilus polymorpha</name>
    <dbReference type="NCBI Taxonomy" id="45954"/>
    <lineage>
        <taxon>Eukaryota</taxon>
        <taxon>Metazoa</taxon>
        <taxon>Spiralia</taxon>
        <taxon>Lophotrochozoa</taxon>
        <taxon>Mollusca</taxon>
        <taxon>Bivalvia</taxon>
        <taxon>Autobranchia</taxon>
        <taxon>Heteroconchia</taxon>
        <taxon>Euheterodonta</taxon>
        <taxon>Imparidentia</taxon>
        <taxon>Neoheterodontei</taxon>
        <taxon>Myida</taxon>
        <taxon>Dreissenoidea</taxon>
        <taxon>Dreissenidae</taxon>
        <taxon>Dreissena</taxon>
    </lineage>
</organism>
<dbReference type="Proteomes" id="UP000828390">
    <property type="component" value="Unassembled WGS sequence"/>
</dbReference>
<comment type="caution">
    <text evidence="1">The sequence shown here is derived from an EMBL/GenBank/DDBJ whole genome shotgun (WGS) entry which is preliminary data.</text>
</comment>
<dbReference type="EMBL" id="JAIWYP010000006">
    <property type="protein sequence ID" value="KAH3808939.1"/>
    <property type="molecule type" value="Genomic_DNA"/>
</dbReference>